<evidence type="ECO:0000313" key="5">
    <source>
        <dbReference type="Proteomes" id="UP000002357"/>
    </source>
</evidence>
<evidence type="ECO:0000256" key="3">
    <source>
        <dbReference type="SAM" id="Phobius"/>
    </source>
</evidence>
<evidence type="ECO:0000256" key="2">
    <source>
        <dbReference type="ARBA" id="ARBA00023163"/>
    </source>
</evidence>
<feature type="transmembrane region" description="Helical" evidence="3">
    <location>
        <begin position="99"/>
        <end position="119"/>
    </location>
</feature>
<sequence>MTRDSTGGRHPLPDALRRYALGTLGAVEIRSVEPHIDACADCRAQIAVVSDPVPIERGWQRLDHALDTPVPGRCERLLLTVGVSDHTARLLAATAMLRSSWLCGTALTLVLTVLLARSAAAAAPVSFLAVAPLLPAAGIAVSIGRHSDPAYELGKVAAPSGFRLVLLRMTAVLAATLPLTALAALSLPVSGFRAFCWVLPSLLVTVLCLLLLPRTGAMPAATVSVGVWLTAVFLTRHSDLLFSPAAQAVLAGMLLAALLLLLLLRADFDFDKEIRV</sequence>
<dbReference type="InterPro" id="IPR041916">
    <property type="entry name" value="Anti_sigma_zinc_sf"/>
</dbReference>
<dbReference type="RefSeq" id="WP_003954035.1">
    <property type="nucleotide sequence ID" value="NZ_CM000913.1"/>
</dbReference>
<feature type="transmembrane region" description="Helical" evidence="3">
    <location>
        <begin position="241"/>
        <end position="264"/>
    </location>
</feature>
<gene>
    <name evidence="4" type="ORF">SCLAV_1661</name>
</gene>
<dbReference type="GeneID" id="93731735"/>
<evidence type="ECO:0000313" key="4">
    <source>
        <dbReference type="EMBL" id="EFG06736.1"/>
    </source>
</evidence>
<dbReference type="eggNOG" id="COG3806">
    <property type="taxonomic scope" value="Bacteria"/>
</dbReference>
<keyword evidence="5" id="KW-1185">Reference proteome</keyword>
<keyword evidence="3" id="KW-0472">Membrane</keyword>
<dbReference type="AlphaFoldDB" id="B5GQI3"/>
<name>B5GQI3_STRCL</name>
<dbReference type="Gene3D" id="1.10.10.1320">
    <property type="entry name" value="Anti-sigma factor, zinc-finger domain"/>
    <property type="match status" value="1"/>
</dbReference>
<organism evidence="4 5">
    <name type="scientific">Streptomyces clavuligerus</name>
    <dbReference type="NCBI Taxonomy" id="1901"/>
    <lineage>
        <taxon>Bacteria</taxon>
        <taxon>Bacillati</taxon>
        <taxon>Actinomycetota</taxon>
        <taxon>Actinomycetes</taxon>
        <taxon>Kitasatosporales</taxon>
        <taxon>Streptomycetaceae</taxon>
        <taxon>Streptomyces</taxon>
    </lineage>
</organism>
<keyword evidence="3" id="KW-1133">Transmembrane helix</keyword>
<keyword evidence="2" id="KW-0804">Transcription</keyword>
<accession>B5GQI3</accession>
<feature type="transmembrane region" description="Helical" evidence="3">
    <location>
        <begin position="191"/>
        <end position="212"/>
    </location>
</feature>
<dbReference type="EMBL" id="CM000913">
    <property type="protein sequence ID" value="EFG06736.1"/>
    <property type="molecule type" value="Genomic_DNA"/>
</dbReference>
<feature type="transmembrane region" description="Helical" evidence="3">
    <location>
        <begin position="165"/>
        <end position="185"/>
    </location>
</feature>
<evidence type="ECO:0000256" key="1">
    <source>
        <dbReference type="ARBA" id="ARBA00023015"/>
    </source>
</evidence>
<dbReference type="STRING" id="1901.BB341_19975"/>
<proteinExistence type="predicted"/>
<dbReference type="KEGG" id="sclf:BB341_19975"/>
<dbReference type="Proteomes" id="UP000002357">
    <property type="component" value="Chromosome"/>
</dbReference>
<feature type="transmembrane region" description="Helical" evidence="3">
    <location>
        <begin position="217"/>
        <end position="235"/>
    </location>
</feature>
<dbReference type="OrthoDB" id="3822520at2"/>
<feature type="transmembrane region" description="Helical" evidence="3">
    <location>
        <begin position="125"/>
        <end position="144"/>
    </location>
</feature>
<protein>
    <submittedName>
        <fullName evidence="4">Integral membrane protein</fullName>
    </submittedName>
</protein>
<keyword evidence="1" id="KW-0805">Transcription regulation</keyword>
<reference evidence="4 5" key="1">
    <citation type="journal article" date="2010" name="Genome Biol. Evol.">
        <title>The sequence of a 1.8-mb bacterial linear plasmid reveals a rich evolutionary reservoir of secondary metabolic pathways.</title>
        <authorList>
            <person name="Medema M.H."/>
            <person name="Trefzer A."/>
            <person name="Kovalchuk A."/>
            <person name="van den Berg M."/>
            <person name="Mueller U."/>
            <person name="Heijne W."/>
            <person name="Wu L."/>
            <person name="Alam M.T."/>
            <person name="Ronning C.M."/>
            <person name="Nierman W.C."/>
            <person name="Bovenberg R.A.L."/>
            <person name="Breitling R."/>
            <person name="Takano E."/>
        </authorList>
    </citation>
    <scope>NUCLEOTIDE SEQUENCE [LARGE SCALE GENOMIC DNA]</scope>
    <source>
        <strain evidence="5">ATCC 27064 / DSM 738 / JCM 4710 / NBRC 13307 / NCIMB 12785 / NRRL 3585 / VKM Ac-602</strain>
    </source>
</reference>
<keyword evidence="3" id="KW-0812">Transmembrane</keyword>